<gene>
    <name evidence="6" type="ORF">LOTGIDRAFT_181424</name>
</gene>
<feature type="transmembrane region" description="Helical" evidence="5">
    <location>
        <begin position="338"/>
        <end position="357"/>
    </location>
</feature>
<accession>V4BCY6</accession>
<reference evidence="6 7" key="1">
    <citation type="journal article" date="2013" name="Nature">
        <title>Insights into bilaterian evolution from three spiralian genomes.</title>
        <authorList>
            <person name="Simakov O."/>
            <person name="Marletaz F."/>
            <person name="Cho S.J."/>
            <person name="Edsinger-Gonzales E."/>
            <person name="Havlak P."/>
            <person name="Hellsten U."/>
            <person name="Kuo D.H."/>
            <person name="Larsson T."/>
            <person name="Lv J."/>
            <person name="Arendt D."/>
            <person name="Savage R."/>
            <person name="Osoegawa K."/>
            <person name="de Jong P."/>
            <person name="Grimwood J."/>
            <person name="Chapman J.A."/>
            <person name="Shapiro H."/>
            <person name="Aerts A."/>
            <person name="Otillar R.P."/>
            <person name="Terry A.Y."/>
            <person name="Boore J.L."/>
            <person name="Grigoriev I.V."/>
            <person name="Lindberg D.R."/>
            <person name="Seaver E.C."/>
            <person name="Weisblat D.A."/>
            <person name="Putnam N.H."/>
            <person name="Rokhsar D.S."/>
        </authorList>
    </citation>
    <scope>NUCLEOTIDE SEQUENCE [LARGE SCALE GENOMIC DNA]</scope>
</reference>
<dbReference type="PANTHER" id="PTHR20661">
    <property type="entry name" value="PHOSPHATIDYLINOSITOL-GLYCAN BIOSYNTHESIS CLASS W PROTEIN"/>
    <property type="match status" value="1"/>
</dbReference>
<keyword evidence="2 5" id="KW-0812">Transmembrane</keyword>
<feature type="transmembrane region" description="Helical" evidence="5">
    <location>
        <begin position="237"/>
        <end position="255"/>
    </location>
</feature>
<dbReference type="EMBL" id="KB199650">
    <property type="protein sequence ID" value="ESP05631.1"/>
    <property type="molecule type" value="Genomic_DNA"/>
</dbReference>
<dbReference type="UniPathway" id="UPA00196"/>
<keyword evidence="4 5" id="KW-0472">Membrane</keyword>
<dbReference type="Proteomes" id="UP000030746">
    <property type="component" value="Unassembled WGS sequence"/>
</dbReference>
<keyword evidence="5" id="KW-0337">GPI-anchor biosynthesis</keyword>
<dbReference type="GO" id="GO:0005789">
    <property type="term" value="C:endoplasmic reticulum membrane"/>
    <property type="evidence" value="ECO:0007669"/>
    <property type="project" value="UniProtKB-SubCell"/>
</dbReference>
<comment type="similarity">
    <text evidence="5">Belongs to the PIGW family.</text>
</comment>
<dbReference type="GO" id="GO:0032216">
    <property type="term" value="F:glucosaminyl-phosphatidylinositol O-acyltransferase activity"/>
    <property type="evidence" value="ECO:0007669"/>
    <property type="project" value="TreeGrafter"/>
</dbReference>
<evidence type="ECO:0000313" key="7">
    <source>
        <dbReference type="Proteomes" id="UP000030746"/>
    </source>
</evidence>
<keyword evidence="5" id="KW-0256">Endoplasmic reticulum</keyword>
<dbReference type="PANTHER" id="PTHR20661:SF0">
    <property type="entry name" value="PHOSPHATIDYLINOSITOL-GLYCAN BIOSYNTHESIS CLASS W PROTEIN"/>
    <property type="match status" value="1"/>
</dbReference>
<dbReference type="KEGG" id="lgi:LOTGIDRAFT_181424"/>
<name>V4BCY6_LOTGI</name>
<feature type="transmembrane region" description="Helical" evidence="5">
    <location>
        <begin position="415"/>
        <end position="433"/>
    </location>
</feature>
<dbReference type="Pfam" id="PF06423">
    <property type="entry name" value="GWT1"/>
    <property type="match status" value="1"/>
</dbReference>
<feature type="transmembrane region" description="Helical" evidence="5">
    <location>
        <begin position="453"/>
        <end position="474"/>
    </location>
</feature>
<evidence type="ECO:0000256" key="2">
    <source>
        <dbReference type="ARBA" id="ARBA00022692"/>
    </source>
</evidence>
<evidence type="ECO:0000256" key="4">
    <source>
        <dbReference type="ARBA" id="ARBA00023136"/>
    </source>
</evidence>
<comment type="function">
    <text evidence="5">A acetyltransferase, which acetylates the inositol ring of phosphatidylinositol during biosynthesis of GPI-anchor.</text>
</comment>
<sequence>MNMGDVNVTSKTEHERFVSGHSGTSQLEIALQLSVPVAAVLLRDALFMFLTLNHWKPPLWIRFGIDYMLAVFPLLLMATLLNEFSVKCLMTLLCGGLLLIGMIMVSKKKTAKKKQISWLDINMSGKRLFIDYYRAFINVGTAVVILAVDFQIFPRRFAKTETYGTGLMDSGVGCFVMANAIVSPEARGKHQGDRCKMILNSIKSCLPLVLLGLVRVVSVKNLDYHEHVTEYGVHWNFFITLAAVKIFSTVLFTVFPVSFSGIVSIIIAVLYQYVLSYRGLSDYIRNGRNGQDVRTDLIDANREGIYSSIGYIAIYMAGVQLGTFIFQKRERLYDWCKVLGYIVVICIISNGLLYLVQPHVEPISRRLCNAAYILWMVNLNHILLAGYLIVDMVLTVVRHWCKESLKKVKTKDSDLTSCIISAVNYNGLGFFLLSNLSTGIVNLSIKTIHTPPTLSFIVLFIYTFILSVIIVGLFKFKISLKFW</sequence>
<keyword evidence="7" id="KW-1185">Reference proteome</keyword>
<dbReference type="GO" id="GO:0072659">
    <property type="term" value="P:protein localization to plasma membrane"/>
    <property type="evidence" value="ECO:0007669"/>
    <property type="project" value="TreeGrafter"/>
</dbReference>
<keyword evidence="5" id="KW-0808">Transferase</keyword>
<feature type="transmembrane region" description="Helical" evidence="5">
    <location>
        <begin position="305"/>
        <end position="326"/>
    </location>
</feature>
<dbReference type="STRING" id="225164.V4BCY6"/>
<dbReference type="InterPro" id="IPR009447">
    <property type="entry name" value="PIGW/GWT1"/>
</dbReference>
<dbReference type="PIRSF" id="PIRSF017321">
    <property type="entry name" value="GWT1"/>
    <property type="match status" value="1"/>
</dbReference>
<dbReference type="RefSeq" id="XP_009044176.1">
    <property type="nucleotide sequence ID" value="XM_009045928.1"/>
</dbReference>
<dbReference type="EC" id="2.3.-.-" evidence="5"/>
<protein>
    <recommendedName>
        <fullName evidence="5">Phosphatidylinositol-glycan biosynthesis class W protein</fullName>
        <ecNumber evidence="5">2.3.-.-</ecNumber>
    </recommendedName>
</protein>
<dbReference type="OrthoDB" id="15270at2759"/>
<evidence type="ECO:0000256" key="5">
    <source>
        <dbReference type="RuleBase" id="RU280819"/>
    </source>
</evidence>
<dbReference type="HOGENOM" id="CLU_020802_2_1_1"/>
<keyword evidence="3 5" id="KW-1133">Transmembrane helix</keyword>
<keyword evidence="5" id="KW-0012">Acyltransferase</keyword>
<dbReference type="AlphaFoldDB" id="V4BCY6"/>
<feature type="transmembrane region" description="Helical" evidence="5">
    <location>
        <begin position="59"/>
        <end position="78"/>
    </location>
</feature>
<dbReference type="GO" id="GO:0006506">
    <property type="term" value="P:GPI anchor biosynthetic process"/>
    <property type="evidence" value="ECO:0007669"/>
    <property type="project" value="UniProtKB-UniPathway"/>
</dbReference>
<dbReference type="OMA" id="GLYVMQP"/>
<feature type="transmembrane region" description="Helical" evidence="5">
    <location>
        <begin position="372"/>
        <end position="394"/>
    </location>
</feature>
<feature type="transmembrane region" description="Helical" evidence="5">
    <location>
        <begin position="84"/>
        <end position="105"/>
    </location>
</feature>
<evidence type="ECO:0000313" key="6">
    <source>
        <dbReference type="EMBL" id="ESP05631.1"/>
    </source>
</evidence>
<proteinExistence type="inferred from homology"/>
<comment type="pathway">
    <text evidence="5">Glycolipid biosynthesis; glycosylphosphatidylinositol-anchor biosynthesis.</text>
</comment>
<dbReference type="CTD" id="20244442"/>
<feature type="transmembrane region" description="Helical" evidence="5">
    <location>
        <begin position="132"/>
        <end position="153"/>
    </location>
</feature>
<comment type="subcellular location">
    <subcellularLocation>
        <location evidence="5">Endoplasmic reticulum membrane</location>
        <topology evidence="5">Multi-pass membrane protein</topology>
    </subcellularLocation>
    <subcellularLocation>
        <location evidence="1">Membrane</location>
        <topology evidence="1">Multi-pass membrane protein</topology>
    </subcellularLocation>
</comment>
<feature type="transmembrane region" description="Helical" evidence="5">
    <location>
        <begin position="262"/>
        <end position="280"/>
    </location>
</feature>
<evidence type="ECO:0000256" key="3">
    <source>
        <dbReference type="ARBA" id="ARBA00022989"/>
    </source>
</evidence>
<feature type="transmembrane region" description="Helical" evidence="5">
    <location>
        <begin position="198"/>
        <end position="217"/>
    </location>
</feature>
<evidence type="ECO:0000256" key="1">
    <source>
        <dbReference type="ARBA" id="ARBA00004141"/>
    </source>
</evidence>
<organism evidence="6 7">
    <name type="scientific">Lottia gigantea</name>
    <name type="common">Giant owl limpet</name>
    <dbReference type="NCBI Taxonomy" id="225164"/>
    <lineage>
        <taxon>Eukaryota</taxon>
        <taxon>Metazoa</taxon>
        <taxon>Spiralia</taxon>
        <taxon>Lophotrochozoa</taxon>
        <taxon>Mollusca</taxon>
        <taxon>Gastropoda</taxon>
        <taxon>Patellogastropoda</taxon>
        <taxon>Lottioidea</taxon>
        <taxon>Lottiidae</taxon>
        <taxon>Lottia</taxon>
    </lineage>
</organism>
<dbReference type="GeneID" id="20244442"/>